<dbReference type="SUPFAM" id="SSF46565">
    <property type="entry name" value="Chaperone J-domain"/>
    <property type="match status" value="1"/>
</dbReference>
<comment type="caution">
    <text evidence="7">The sequence shown here is derived from an EMBL/GenBank/DDBJ whole genome shotgun (WGS) entry which is preliminary data.</text>
</comment>
<evidence type="ECO:0000313" key="8">
    <source>
        <dbReference type="Proteomes" id="UP000242146"/>
    </source>
</evidence>
<sequence>MDDLLDLDWTGSTNNTKPVAVSKSNNKQDMFADLLAMPSKKQTSTLTLHQQRMATATFSSTSSSPIISSSPMAHSPVTTTARSSPMLQPKTTKPSNLSSPATLDAVLNPFAKASQPQPTNMSMNALRSQTSTPTAAAAGDPWDLDFLANSTSTPEPSAAKSIDPFDVDSLMSSTPDIPTTAPLEDENPLGVLARPIEQCPQPEDQQVPVLQEENAKRPVAPAAAAADHDQLLAQLVDMGFGAEESSFALEACDHKDLQSAIDLIVQNTEAMRRQQETTGSSHTNGKQKQTAAASIFDDDDDYIARSDVEGRRRHPTTERKPRSQHQQQQQQPRAGDASFQEHKDRLVSQASVLGGYLYKNASLLVKSGKEKINKAMDDWQQQPNQDPSQPQRPRWMQQGALDDSFDDTKPGTMEKFVDSDDDDDELANMRRPSPPPLRQPTQPRPQRGSPALATRKQRFLFDEDENDDQYVSPSRRSTPPRSSPRDTPPPTQPQVPFTPTRTATKSRPKQPVASPAPAPPQVEATVAALSAATQQRERGNEQYKLGQFDVAEQAYSTAIQQLPTGHLHLILLYNNRAMVGIKTGHYKQTVDDCDQAIVLLQTQQGVTSVHTQGGVVLTVNDHFTKALSRKAEALEHMEKYPQALQAYEQLAKYEGSANTKTNQAMARCRRIVHGPPAPTPSSTPATKPSTTTSRPIDSEAVKTMRAQAAQQEADDAERLAKTDSVNERLNAWKNGKETNLRALLATLGTLLWEDAHWPSIQMSDLIQPKRCKINYLKAISKVHPDKLPASVTVEQRMIASGVFSTLNEAWDAFKTENNL</sequence>
<evidence type="ECO:0000256" key="4">
    <source>
        <dbReference type="ARBA" id="ARBA00022803"/>
    </source>
</evidence>
<dbReference type="FunFam" id="1.10.287.110:FF:000002">
    <property type="entry name" value="putative tyrosine-protein phosphatase auxilin isoform X2"/>
    <property type="match status" value="1"/>
</dbReference>
<feature type="compositionally biased region" description="Basic and acidic residues" evidence="5">
    <location>
        <begin position="302"/>
        <end position="321"/>
    </location>
</feature>
<keyword evidence="3" id="KW-0677">Repeat</keyword>
<dbReference type="PANTHER" id="PTHR45984:SF1">
    <property type="entry name" value="SPAG1 AXONEMAL DYNEIN ASSEMBLY FACTOR"/>
    <property type="match status" value="1"/>
</dbReference>
<feature type="region of interest" description="Disordered" evidence="5">
    <location>
        <begin position="57"/>
        <end position="99"/>
    </location>
</feature>
<proteinExistence type="predicted"/>
<gene>
    <name evidence="7" type="ORF">DM01DRAFT_1406268</name>
</gene>
<feature type="compositionally biased region" description="Polar residues" evidence="5">
    <location>
        <begin position="10"/>
        <end position="21"/>
    </location>
</feature>
<dbReference type="AlphaFoldDB" id="A0A1X2GLT6"/>
<evidence type="ECO:0000256" key="1">
    <source>
        <dbReference type="ARBA" id="ARBA00004496"/>
    </source>
</evidence>
<dbReference type="EMBL" id="MCGT01000009">
    <property type="protein sequence ID" value="ORX56808.1"/>
    <property type="molecule type" value="Genomic_DNA"/>
</dbReference>
<comment type="subcellular location">
    <subcellularLocation>
        <location evidence="1">Cytoplasm</location>
    </subcellularLocation>
</comment>
<feature type="region of interest" description="Disordered" evidence="5">
    <location>
        <begin position="271"/>
        <end position="340"/>
    </location>
</feature>
<dbReference type="InterPro" id="IPR009060">
    <property type="entry name" value="UBA-like_sf"/>
</dbReference>
<feature type="domain" description="UBA" evidence="6">
    <location>
        <begin position="225"/>
        <end position="267"/>
    </location>
</feature>
<dbReference type="InterPro" id="IPR019734">
    <property type="entry name" value="TPR_rpt"/>
</dbReference>
<dbReference type="STRING" id="101127.A0A1X2GLT6"/>
<dbReference type="PANTHER" id="PTHR45984">
    <property type="entry name" value="RNA (RNA) POLYMERASE II ASSOCIATED PROTEIN HOMOLOG"/>
    <property type="match status" value="1"/>
</dbReference>
<feature type="region of interest" description="Disordered" evidence="5">
    <location>
        <begin position="1"/>
        <end position="21"/>
    </location>
</feature>
<accession>A0A1X2GLT6</accession>
<dbReference type="SUPFAM" id="SSF48452">
    <property type="entry name" value="TPR-like"/>
    <property type="match status" value="1"/>
</dbReference>
<dbReference type="PROSITE" id="PS50030">
    <property type="entry name" value="UBA"/>
    <property type="match status" value="1"/>
</dbReference>
<dbReference type="GO" id="GO:0005739">
    <property type="term" value="C:mitochondrion"/>
    <property type="evidence" value="ECO:0007669"/>
    <property type="project" value="TreeGrafter"/>
</dbReference>
<keyword evidence="2" id="KW-0963">Cytoplasm</keyword>
<dbReference type="OrthoDB" id="1717591at2759"/>
<feature type="compositionally biased region" description="Polar residues" evidence="5">
    <location>
        <begin position="276"/>
        <end position="292"/>
    </location>
</feature>
<dbReference type="Gene3D" id="1.10.287.110">
    <property type="entry name" value="DnaJ domain"/>
    <property type="match status" value="1"/>
</dbReference>
<feature type="compositionally biased region" description="Low complexity" evidence="5">
    <location>
        <begin position="439"/>
        <end position="450"/>
    </location>
</feature>
<dbReference type="SUPFAM" id="SSF46934">
    <property type="entry name" value="UBA-like"/>
    <property type="match status" value="1"/>
</dbReference>
<dbReference type="InterPro" id="IPR011990">
    <property type="entry name" value="TPR-like_helical_dom_sf"/>
</dbReference>
<feature type="compositionally biased region" description="Low complexity" evidence="5">
    <location>
        <begin position="682"/>
        <end position="693"/>
    </location>
</feature>
<dbReference type="InterPro" id="IPR051982">
    <property type="entry name" value="CiliaryAsmbly_MitoImport"/>
</dbReference>
<feature type="compositionally biased region" description="Polar residues" evidence="5">
    <location>
        <begin position="114"/>
        <end position="134"/>
    </location>
</feature>
<dbReference type="InterPro" id="IPR036869">
    <property type="entry name" value="J_dom_sf"/>
</dbReference>
<evidence type="ECO:0000313" key="7">
    <source>
        <dbReference type="EMBL" id="ORX56808.1"/>
    </source>
</evidence>
<dbReference type="Gene3D" id="1.25.40.10">
    <property type="entry name" value="Tetratricopeptide repeat domain"/>
    <property type="match status" value="1"/>
</dbReference>
<reference evidence="7 8" key="1">
    <citation type="submission" date="2016-07" db="EMBL/GenBank/DDBJ databases">
        <title>Pervasive Adenine N6-methylation of Active Genes in Fungi.</title>
        <authorList>
            <consortium name="DOE Joint Genome Institute"/>
            <person name="Mondo S.J."/>
            <person name="Dannebaum R.O."/>
            <person name="Kuo R.C."/>
            <person name="Labutti K."/>
            <person name="Haridas S."/>
            <person name="Kuo A."/>
            <person name="Salamov A."/>
            <person name="Ahrendt S.R."/>
            <person name="Lipzen A."/>
            <person name="Sullivan W."/>
            <person name="Andreopoulos W.B."/>
            <person name="Clum A."/>
            <person name="Lindquist E."/>
            <person name="Daum C."/>
            <person name="Ramamoorthy G.K."/>
            <person name="Gryganskyi A."/>
            <person name="Culley D."/>
            <person name="Magnuson J.K."/>
            <person name="James T.Y."/>
            <person name="O'Malley M.A."/>
            <person name="Stajich J.E."/>
            <person name="Spatafora J.W."/>
            <person name="Visel A."/>
            <person name="Grigoriev I.V."/>
        </authorList>
    </citation>
    <scope>NUCLEOTIDE SEQUENCE [LARGE SCALE GENOMIC DNA]</scope>
    <source>
        <strain evidence="7 8">NRRL 3301</strain>
    </source>
</reference>
<keyword evidence="4" id="KW-0802">TPR repeat</keyword>
<evidence type="ECO:0000256" key="5">
    <source>
        <dbReference type="SAM" id="MobiDB-lite"/>
    </source>
</evidence>
<feature type="region of interest" description="Disordered" evidence="5">
    <location>
        <begin position="401"/>
        <end position="521"/>
    </location>
</feature>
<organism evidence="7 8">
    <name type="scientific">Hesseltinella vesiculosa</name>
    <dbReference type="NCBI Taxonomy" id="101127"/>
    <lineage>
        <taxon>Eukaryota</taxon>
        <taxon>Fungi</taxon>
        <taxon>Fungi incertae sedis</taxon>
        <taxon>Mucoromycota</taxon>
        <taxon>Mucoromycotina</taxon>
        <taxon>Mucoromycetes</taxon>
        <taxon>Mucorales</taxon>
        <taxon>Cunninghamellaceae</taxon>
        <taxon>Hesseltinella</taxon>
    </lineage>
</organism>
<dbReference type="Gene3D" id="1.10.8.10">
    <property type="entry name" value="DNA helicase RuvA subunit, C-terminal domain"/>
    <property type="match status" value="1"/>
</dbReference>
<feature type="compositionally biased region" description="Low complexity" evidence="5">
    <location>
        <begin position="57"/>
        <end position="76"/>
    </location>
</feature>
<keyword evidence="8" id="KW-1185">Reference proteome</keyword>
<dbReference type="GO" id="GO:0031072">
    <property type="term" value="F:heat shock protein binding"/>
    <property type="evidence" value="ECO:0007669"/>
    <property type="project" value="TreeGrafter"/>
</dbReference>
<feature type="region of interest" description="Disordered" evidence="5">
    <location>
        <begin position="114"/>
        <end position="139"/>
    </location>
</feature>
<dbReference type="Proteomes" id="UP000242146">
    <property type="component" value="Unassembled WGS sequence"/>
</dbReference>
<evidence type="ECO:0000259" key="6">
    <source>
        <dbReference type="PROSITE" id="PS50030"/>
    </source>
</evidence>
<protein>
    <recommendedName>
        <fullName evidence="6">UBA domain-containing protein</fullName>
    </recommendedName>
</protein>
<feature type="compositionally biased region" description="Polar residues" evidence="5">
    <location>
        <begin position="77"/>
        <end position="99"/>
    </location>
</feature>
<evidence type="ECO:0000256" key="3">
    <source>
        <dbReference type="ARBA" id="ARBA00022737"/>
    </source>
</evidence>
<evidence type="ECO:0000256" key="2">
    <source>
        <dbReference type="ARBA" id="ARBA00022490"/>
    </source>
</evidence>
<dbReference type="GO" id="GO:0005829">
    <property type="term" value="C:cytosol"/>
    <property type="evidence" value="ECO:0007669"/>
    <property type="project" value="TreeGrafter"/>
</dbReference>
<feature type="non-terminal residue" evidence="7">
    <location>
        <position position="1"/>
    </location>
</feature>
<name>A0A1X2GLT6_9FUNG</name>
<dbReference type="SMART" id="SM00028">
    <property type="entry name" value="TPR"/>
    <property type="match status" value="3"/>
</dbReference>
<dbReference type="InterPro" id="IPR015940">
    <property type="entry name" value="UBA"/>
</dbReference>
<feature type="region of interest" description="Disordered" evidence="5">
    <location>
        <begin position="673"/>
        <end position="695"/>
    </location>
</feature>
<dbReference type="GO" id="GO:0006626">
    <property type="term" value="P:protein targeting to mitochondrion"/>
    <property type="evidence" value="ECO:0007669"/>
    <property type="project" value="TreeGrafter"/>
</dbReference>